<evidence type="ECO:0000256" key="2">
    <source>
        <dbReference type="ARBA" id="ARBA00003921"/>
    </source>
</evidence>
<evidence type="ECO:0000256" key="9">
    <source>
        <dbReference type="ARBA" id="ARBA00022857"/>
    </source>
</evidence>
<dbReference type="InterPro" id="IPR016169">
    <property type="entry name" value="FAD-bd_PCMH_sub2"/>
</dbReference>
<dbReference type="GO" id="GO:0008360">
    <property type="term" value="P:regulation of cell shape"/>
    <property type="evidence" value="ECO:0007669"/>
    <property type="project" value="UniProtKB-KW"/>
</dbReference>
<keyword evidence="14 16" id="KW-0961">Cell wall biogenesis/degradation</keyword>
<dbReference type="GO" id="GO:0051301">
    <property type="term" value="P:cell division"/>
    <property type="evidence" value="ECO:0007669"/>
    <property type="project" value="UniProtKB-KW"/>
</dbReference>
<gene>
    <name evidence="16 18" type="primary">murB</name>
    <name evidence="18" type="ORF">COX22_04330</name>
</gene>
<evidence type="ECO:0000256" key="15">
    <source>
        <dbReference type="ARBA" id="ARBA00048914"/>
    </source>
</evidence>
<keyword evidence="12 16" id="KW-0560">Oxidoreductase</keyword>
<evidence type="ECO:0000313" key="18">
    <source>
        <dbReference type="EMBL" id="PIP33444.1"/>
    </source>
</evidence>
<dbReference type="Proteomes" id="UP000230729">
    <property type="component" value="Unassembled WGS sequence"/>
</dbReference>
<dbReference type="InterPro" id="IPR011601">
    <property type="entry name" value="MurB_C"/>
</dbReference>
<proteinExistence type="inferred from homology"/>
<keyword evidence="10 16" id="KW-0133">Cell shape</keyword>
<dbReference type="NCBIfam" id="TIGR00179">
    <property type="entry name" value="murB"/>
    <property type="match status" value="1"/>
</dbReference>
<dbReference type="Gene3D" id="3.30.465.10">
    <property type="match status" value="1"/>
</dbReference>
<dbReference type="SUPFAM" id="SSF56194">
    <property type="entry name" value="Uridine diphospho-N-Acetylenolpyruvylglucosamine reductase, MurB, C-terminal domain"/>
    <property type="match status" value="1"/>
</dbReference>
<comment type="similarity">
    <text evidence="16">Belongs to the MurB family.</text>
</comment>
<keyword evidence="7 16" id="KW-0285">Flavoprotein</keyword>
<dbReference type="PANTHER" id="PTHR21071:SF4">
    <property type="entry name" value="UDP-N-ACETYLENOLPYRUVOYLGLUCOSAMINE REDUCTASE"/>
    <property type="match status" value="1"/>
</dbReference>
<dbReference type="EC" id="1.3.1.98" evidence="16"/>
<keyword evidence="13 16" id="KW-0131">Cell cycle</keyword>
<keyword evidence="8 16" id="KW-0274">FAD</keyword>
<dbReference type="InterPro" id="IPR016166">
    <property type="entry name" value="FAD-bd_PCMH"/>
</dbReference>
<evidence type="ECO:0000256" key="6">
    <source>
        <dbReference type="ARBA" id="ARBA00022618"/>
    </source>
</evidence>
<evidence type="ECO:0000256" key="7">
    <source>
        <dbReference type="ARBA" id="ARBA00022630"/>
    </source>
</evidence>
<sequence length="319" mass="34287">MSMPIDDLIQKNVPLAPLTTFRVGGPARYFFSPQTDENLLAASAWAKEKNLPVFILGGGSNLLVSDQGFSGLVVKPANRQILIHGQRLDAGAGASLARAAMTAASQNLSGLEWSVGIPGATLGGAVRGNAGAFGRAIGELVETVKAYDRNAGRFTVFSRKDCRFAYRESIFFHQPHLLLWQIGLKLETAEREKIDRLAKQSADFRRRHYPQLPSAGSIFKNLDAQNARLANPEFFASAQAAGAVKDGQLAAGFVIDRGLNLKGKMIGGAKVSLEHANHIVNTGSATAAQIMAMIVLIKNRAASELHLVLEEEIKILGNF</sequence>
<comment type="subcellular location">
    <subcellularLocation>
        <location evidence="3 16">Cytoplasm</location>
    </subcellularLocation>
</comment>
<dbReference type="Gene3D" id="3.30.43.10">
    <property type="entry name" value="Uridine Diphospho-n-acetylenolpyruvylglucosamine Reductase, domain 2"/>
    <property type="match status" value="1"/>
</dbReference>
<evidence type="ECO:0000259" key="17">
    <source>
        <dbReference type="PROSITE" id="PS51387"/>
    </source>
</evidence>
<evidence type="ECO:0000256" key="1">
    <source>
        <dbReference type="ARBA" id="ARBA00001974"/>
    </source>
</evidence>
<feature type="domain" description="FAD-binding PCMH-type" evidence="17">
    <location>
        <begin position="22"/>
        <end position="189"/>
    </location>
</feature>
<evidence type="ECO:0000256" key="10">
    <source>
        <dbReference type="ARBA" id="ARBA00022960"/>
    </source>
</evidence>
<comment type="pathway">
    <text evidence="4 16">Cell wall biogenesis; peptidoglycan biosynthesis.</text>
</comment>
<comment type="function">
    <text evidence="2 16">Cell wall formation.</text>
</comment>
<evidence type="ECO:0000256" key="16">
    <source>
        <dbReference type="HAMAP-Rule" id="MF_00037"/>
    </source>
</evidence>
<keyword evidence="5 16" id="KW-0963">Cytoplasm</keyword>
<dbReference type="Pfam" id="PF02873">
    <property type="entry name" value="MurB_C"/>
    <property type="match status" value="1"/>
</dbReference>
<evidence type="ECO:0000256" key="3">
    <source>
        <dbReference type="ARBA" id="ARBA00004496"/>
    </source>
</evidence>
<name>A0A2G9ZJV6_9BACT</name>
<reference evidence="18 19" key="1">
    <citation type="submission" date="2017-09" db="EMBL/GenBank/DDBJ databases">
        <title>Depth-based differentiation of microbial function through sediment-hosted aquifers and enrichment of novel symbionts in the deep terrestrial subsurface.</title>
        <authorList>
            <person name="Probst A.J."/>
            <person name="Ladd B."/>
            <person name="Jarett J.K."/>
            <person name="Geller-Mcgrath D.E."/>
            <person name="Sieber C.M."/>
            <person name="Emerson J.B."/>
            <person name="Anantharaman K."/>
            <person name="Thomas B.C."/>
            <person name="Malmstrom R."/>
            <person name="Stieglmeier M."/>
            <person name="Klingl A."/>
            <person name="Woyke T."/>
            <person name="Ryan C.M."/>
            <person name="Banfield J.F."/>
        </authorList>
    </citation>
    <scope>NUCLEOTIDE SEQUENCE [LARGE SCALE GENOMIC DNA]</scope>
    <source>
        <strain evidence="18">CG23_combo_of_CG06-09_8_20_14_all_49_15</strain>
    </source>
</reference>
<dbReference type="UniPathway" id="UPA00219"/>
<evidence type="ECO:0000256" key="13">
    <source>
        <dbReference type="ARBA" id="ARBA00023306"/>
    </source>
</evidence>
<dbReference type="InterPro" id="IPR036635">
    <property type="entry name" value="MurB_C_sf"/>
</dbReference>
<evidence type="ECO:0000256" key="8">
    <source>
        <dbReference type="ARBA" id="ARBA00022827"/>
    </source>
</evidence>
<accession>A0A2G9ZJV6</accession>
<feature type="active site" description="Proton donor" evidence="16">
    <location>
        <position position="217"/>
    </location>
</feature>
<comment type="cofactor">
    <cofactor evidence="1 16">
        <name>FAD</name>
        <dbReference type="ChEBI" id="CHEBI:57692"/>
    </cofactor>
</comment>
<organism evidence="18 19">
    <name type="scientific">Candidatus Falkowbacteria bacterium CG23_combo_of_CG06-09_8_20_14_all_49_15</name>
    <dbReference type="NCBI Taxonomy" id="1974572"/>
    <lineage>
        <taxon>Bacteria</taxon>
        <taxon>Candidatus Falkowiibacteriota</taxon>
    </lineage>
</organism>
<dbReference type="Pfam" id="PF01565">
    <property type="entry name" value="FAD_binding_4"/>
    <property type="match status" value="1"/>
</dbReference>
<dbReference type="InterPro" id="IPR006094">
    <property type="entry name" value="Oxid_FAD_bind_N"/>
</dbReference>
<evidence type="ECO:0000256" key="14">
    <source>
        <dbReference type="ARBA" id="ARBA00023316"/>
    </source>
</evidence>
<dbReference type="AlphaFoldDB" id="A0A2G9ZJV6"/>
<dbReference type="InterPro" id="IPR003170">
    <property type="entry name" value="MurB"/>
</dbReference>
<evidence type="ECO:0000256" key="4">
    <source>
        <dbReference type="ARBA" id="ARBA00004752"/>
    </source>
</evidence>
<keyword evidence="11 16" id="KW-0573">Peptidoglycan synthesis</keyword>
<feature type="active site" evidence="16">
    <location>
        <position position="167"/>
    </location>
</feature>
<dbReference type="InterPro" id="IPR036318">
    <property type="entry name" value="FAD-bd_PCMH-like_sf"/>
</dbReference>
<evidence type="ECO:0000256" key="5">
    <source>
        <dbReference type="ARBA" id="ARBA00022490"/>
    </source>
</evidence>
<dbReference type="EMBL" id="PCSD01000101">
    <property type="protein sequence ID" value="PIP33444.1"/>
    <property type="molecule type" value="Genomic_DNA"/>
</dbReference>
<feature type="active site" evidence="16">
    <location>
        <position position="312"/>
    </location>
</feature>
<dbReference type="InterPro" id="IPR016167">
    <property type="entry name" value="FAD-bd_PCMH_sub1"/>
</dbReference>
<dbReference type="PROSITE" id="PS51387">
    <property type="entry name" value="FAD_PCMH"/>
    <property type="match status" value="1"/>
</dbReference>
<protein>
    <recommendedName>
        <fullName evidence="16">UDP-N-acetylenolpyruvoylglucosamine reductase</fullName>
        <ecNumber evidence="16">1.3.1.98</ecNumber>
    </recommendedName>
    <alternativeName>
        <fullName evidence="16">UDP-N-acetylmuramate dehydrogenase</fullName>
    </alternativeName>
</protein>
<dbReference type="GO" id="GO:0009252">
    <property type="term" value="P:peptidoglycan biosynthetic process"/>
    <property type="evidence" value="ECO:0007669"/>
    <property type="project" value="UniProtKB-UniRule"/>
</dbReference>
<dbReference type="HAMAP" id="MF_00037">
    <property type="entry name" value="MurB"/>
    <property type="match status" value="1"/>
</dbReference>
<dbReference type="GO" id="GO:0005829">
    <property type="term" value="C:cytosol"/>
    <property type="evidence" value="ECO:0007669"/>
    <property type="project" value="TreeGrafter"/>
</dbReference>
<keyword evidence="6 16" id="KW-0132">Cell division</keyword>
<dbReference type="GO" id="GO:0071555">
    <property type="term" value="P:cell wall organization"/>
    <property type="evidence" value="ECO:0007669"/>
    <property type="project" value="UniProtKB-KW"/>
</dbReference>
<dbReference type="Gene3D" id="3.90.78.10">
    <property type="entry name" value="UDP-N-acetylenolpyruvoylglucosamine reductase, C-terminal domain"/>
    <property type="match status" value="1"/>
</dbReference>
<evidence type="ECO:0000313" key="19">
    <source>
        <dbReference type="Proteomes" id="UP000230729"/>
    </source>
</evidence>
<dbReference type="GO" id="GO:0071949">
    <property type="term" value="F:FAD binding"/>
    <property type="evidence" value="ECO:0007669"/>
    <property type="project" value="InterPro"/>
</dbReference>
<evidence type="ECO:0000256" key="11">
    <source>
        <dbReference type="ARBA" id="ARBA00022984"/>
    </source>
</evidence>
<evidence type="ECO:0000256" key="12">
    <source>
        <dbReference type="ARBA" id="ARBA00023002"/>
    </source>
</evidence>
<comment type="caution">
    <text evidence="18">The sequence shown here is derived from an EMBL/GenBank/DDBJ whole genome shotgun (WGS) entry which is preliminary data.</text>
</comment>
<dbReference type="GO" id="GO:0008762">
    <property type="term" value="F:UDP-N-acetylmuramate dehydrogenase activity"/>
    <property type="evidence" value="ECO:0007669"/>
    <property type="project" value="UniProtKB-UniRule"/>
</dbReference>
<dbReference type="SUPFAM" id="SSF56176">
    <property type="entry name" value="FAD-binding/transporter-associated domain-like"/>
    <property type="match status" value="1"/>
</dbReference>
<keyword evidence="9 16" id="KW-0521">NADP</keyword>
<comment type="catalytic activity">
    <reaction evidence="15 16">
        <text>UDP-N-acetyl-alpha-D-muramate + NADP(+) = UDP-N-acetyl-3-O-(1-carboxyvinyl)-alpha-D-glucosamine + NADPH + H(+)</text>
        <dbReference type="Rhea" id="RHEA:12248"/>
        <dbReference type="ChEBI" id="CHEBI:15378"/>
        <dbReference type="ChEBI" id="CHEBI:57783"/>
        <dbReference type="ChEBI" id="CHEBI:58349"/>
        <dbReference type="ChEBI" id="CHEBI:68483"/>
        <dbReference type="ChEBI" id="CHEBI:70757"/>
        <dbReference type="EC" id="1.3.1.98"/>
    </reaction>
</comment>
<dbReference type="PANTHER" id="PTHR21071">
    <property type="entry name" value="UDP-N-ACETYLENOLPYRUVOYLGLUCOSAMINE REDUCTASE"/>
    <property type="match status" value="1"/>
</dbReference>